<dbReference type="Proteomes" id="UP000223968">
    <property type="component" value="Unassembled WGS sequence"/>
</dbReference>
<dbReference type="EMBL" id="PDNB01000192">
    <property type="protein sequence ID" value="PGH00053.1"/>
    <property type="molecule type" value="Genomic_DNA"/>
</dbReference>
<name>A0A2B7WTX7_9EURO</name>
<evidence type="ECO:0000313" key="1">
    <source>
        <dbReference type="EMBL" id="PGH00053.1"/>
    </source>
</evidence>
<organism evidence="1 2">
    <name type="scientific">Helicocarpus griseus UAMH5409</name>
    <dbReference type="NCBI Taxonomy" id="1447875"/>
    <lineage>
        <taxon>Eukaryota</taxon>
        <taxon>Fungi</taxon>
        <taxon>Dikarya</taxon>
        <taxon>Ascomycota</taxon>
        <taxon>Pezizomycotina</taxon>
        <taxon>Eurotiomycetes</taxon>
        <taxon>Eurotiomycetidae</taxon>
        <taxon>Onygenales</taxon>
        <taxon>Ajellomycetaceae</taxon>
        <taxon>Helicocarpus</taxon>
    </lineage>
</organism>
<evidence type="ECO:0000313" key="2">
    <source>
        <dbReference type="Proteomes" id="UP000223968"/>
    </source>
</evidence>
<protein>
    <submittedName>
        <fullName evidence="1">Uncharacterized protein</fullName>
    </submittedName>
</protein>
<dbReference type="AlphaFoldDB" id="A0A2B7WTX7"/>
<comment type="caution">
    <text evidence="1">The sequence shown here is derived from an EMBL/GenBank/DDBJ whole genome shotgun (WGS) entry which is preliminary data.</text>
</comment>
<reference evidence="1 2" key="1">
    <citation type="submission" date="2017-10" db="EMBL/GenBank/DDBJ databases">
        <title>Comparative genomics in systemic dimorphic fungi from Ajellomycetaceae.</title>
        <authorList>
            <person name="Munoz J.F."/>
            <person name="Mcewen J.G."/>
            <person name="Clay O.K."/>
            <person name="Cuomo C.A."/>
        </authorList>
    </citation>
    <scope>NUCLEOTIDE SEQUENCE [LARGE SCALE GENOMIC DNA]</scope>
    <source>
        <strain evidence="1 2">UAMH5409</strain>
    </source>
</reference>
<gene>
    <name evidence="1" type="ORF">AJ79_08324</name>
</gene>
<accession>A0A2B7WTX7</accession>
<sequence>MAGFSFCGRTIFSTAMDKARPTSQLQAFKLLLLKTSEFSSDKIRAIVMSSGLQSGNSAMDTGFRARAALLYLSLEALCRAQGGQNQDNIGFASQK</sequence>
<keyword evidence="2" id="KW-1185">Reference proteome</keyword>
<proteinExistence type="predicted"/>